<evidence type="ECO:0008006" key="4">
    <source>
        <dbReference type="Google" id="ProtNLM"/>
    </source>
</evidence>
<gene>
    <name evidence="2" type="ORF">H6A34_12305</name>
</gene>
<accession>A0A939B8R1</accession>
<keyword evidence="3" id="KW-1185">Reference proteome</keyword>
<evidence type="ECO:0000313" key="2">
    <source>
        <dbReference type="EMBL" id="MBM6674653.1"/>
    </source>
</evidence>
<reference evidence="2" key="2">
    <citation type="journal article" date="2021" name="Sci. Rep.">
        <title>The distribution of antibiotic resistance genes in chicken gut microbiota commensals.</title>
        <authorList>
            <person name="Juricova H."/>
            <person name="Matiasovicova J."/>
            <person name="Kubasova T."/>
            <person name="Cejkova D."/>
            <person name="Rychlik I."/>
        </authorList>
    </citation>
    <scope>NUCLEOTIDE SEQUENCE</scope>
    <source>
        <strain evidence="2">An824</strain>
    </source>
</reference>
<dbReference type="RefSeq" id="WP_205105761.1">
    <property type="nucleotide sequence ID" value="NZ_JACJJG010000108.1"/>
</dbReference>
<dbReference type="PROSITE" id="PS51257">
    <property type="entry name" value="PROKAR_LIPOPROTEIN"/>
    <property type="match status" value="1"/>
</dbReference>
<feature type="chain" id="PRO_5037712629" description="Lipocalin-like domain-containing protein" evidence="1">
    <location>
        <begin position="24"/>
        <end position="311"/>
    </location>
</feature>
<sequence length="311" mass="34850">MKHLNSITSLFFLLALFFLTSCDDDEDTRVPSIRLMTAQEFTRCVDGKGWRHVESHEIKSNGNMDKADWWSGMIGAAPVQYSFGGGEMSTYMYIDSYPINGYVSGKYTFDEGTNRLMSDGKEVFTVVSADDNFLRLIKQQGTTGDGERIYLYSVYRAMTADELSSTMKNYPYNLNTLDQDYPVMPEQERITAADFAGHAVGQAWHCAEVHETFLAYRYNSAPYTPGKSQPAVPDYEFTADSLYSITPSADGGEATRRATAYTYRANGFYVETASGDIIKIVRLTADEMVAVQPLRNTAGGDDVTVYCVYRR</sequence>
<reference evidence="2" key="1">
    <citation type="submission" date="2020-08" db="EMBL/GenBank/DDBJ databases">
        <authorList>
            <person name="Cejkova D."/>
            <person name="Kubasova T."/>
            <person name="Jahodarova E."/>
            <person name="Rychlik I."/>
        </authorList>
    </citation>
    <scope>NUCLEOTIDE SEQUENCE</scope>
    <source>
        <strain evidence="2">An824</strain>
    </source>
</reference>
<dbReference type="EMBL" id="JACJJG010000108">
    <property type="protein sequence ID" value="MBM6674653.1"/>
    <property type="molecule type" value="Genomic_DNA"/>
</dbReference>
<keyword evidence="1" id="KW-0732">Signal</keyword>
<dbReference type="AlphaFoldDB" id="A0A939B8R1"/>
<evidence type="ECO:0000313" key="3">
    <source>
        <dbReference type="Proteomes" id="UP000706891"/>
    </source>
</evidence>
<proteinExistence type="predicted"/>
<protein>
    <recommendedName>
        <fullName evidence="4">Lipocalin-like domain-containing protein</fullName>
    </recommendedName>
</protein>
<feature type="signal peptide" evidence="1">
    <location>
        <begin position="1"/>
        <end position="23"/>
    </location>
</feature>
<dbReference type="Proteomes" id="UP000706891">
    <property type="component" value="Unassembled WGS sequence"/>
</dbReference>
<comment type="caution">
    <text evidence="2">The sequence shown here is derived from an EMBL/GenBank/DDBJ whole genome shotgun (WGS) entry which is preliminary data.</text>
</comment>
<organism evidence="2 3">
    <name type="scientific">Marseilla massiliensis</name>
    <dbReference type="NCBI Taxonomy" id="1841864"/>
    <lineage>
        <taxon>Bacteria</taxon>
        <taxon>Pseudomonadati</taxon>
        <taxon>Bacteroidota</taxon>
        <taxon>Bacteroidia</taxon>
        <taxon>Bacteroidales</taxon>
        <taxon>Prevotellaceae</taxon>
        <taxon>Marseilla</taxon>
    </lineage>
</organism>
<name>A0A939B8R1_9BACT</name>
<evidence type="ECO:0000256" key="1">
    <source>
        <dbReference type="SAM" id="SignalP"/>
    </source>
</evidence>